<evidence type="ECO:0000313" key="1">
    <source>
        <dbReference type="EMBL" id="NKE09615.1"/>
    </source>
</evidence>
<dbReference type="Pfam" id="PF08002">
    <property type="entry name" value="DUF1697"/>
    <property type="match status" value="1"/>
</dbReference>
<dbReference type="PANTHER" id="PTHR36439">
    <property type="entry name" value="BLL4334 PROTEIN"/>
    <property type="match status" value="1"/>
</dbReference>
<dbReference type="Gene3D" id="3.30.70.1280">
    <property type="entry name" value="SP0830-like domains"/>
    <property type="match status" value="1"/>
</dbReference>
<dbReference type="PIRSF" id="PIRSF008502">
    <property type="entry name" value="UCP008502"/>
    <property type="match status" value="1"/>
</dbReference>
<organism evidence="1 2">
    <name type="scientific">Kocuria subflava</name>
    <dbReference type="NCBI Taxonomy" id="1736139"/>
    <lineage>
        <taxon>Bacteria</taxon>
        <taxon>Bacillati</taxon>
        <taxon>Actinomycetota</taxon>
        <taxon>Actinomycetes</taxon>
        <taxon>Micrococcales</taxon>
        <taxon>Micrococcaceae</taxon>
        <taxon>Kocuria</taxon>
    </lineage>
</organism>
<comment type="caution">
    <text evidence="1">The sequence shown here is derived from an EMBL/GenBank/DDBJ whole genome shotgun (WGS) entry which is preliminary data.</text>
</comment>
<protein>
    <submittedName>
        <fullName evidence="1">DUF1697 domain-containing protein</fullName>
    </submittedName>
</protein>
<accession>A0A846TZB6</accession>
<dbReference type="EMBL" id="JAAVUN010000010">
    <property type="protein sequence ID" value="NKE09615.1"/>
    <property type="molecule type" value="Genomic_DNA"/>
</dbReference>
<name>A0A846TZB6_9MICC</name>
<dbReference type="Proteomes" id="UP000521379">
    <property type="component" value="Unassembled WGS sequence"/>
</dbReference>
<dbReference type="PANTHER" id="PTHR36439:SF1">
    <property type="entry name" value="DUF1697 DOMAIN-CONTAINING PROTEIN"/>
    <property type="match status" value="1"/>
</dbReference>
<evidence type="ECO:0000313" key="2">
    <source>
        <dbReference type="Proteomes" id="UP000521379"/>
    </source>
</evidence>
<proteinExistence type="predicted"/>
<dbReference type="AlphaFoldDB" id="A0A846TZB6"/>
<keyword evidence="2" id="KW-1185">Reference proteome</keyword>
<dbReference type="RefSeq" id="WP_157980471.1">
    <property type="nucleotide sequence ID" value="NZ_JAAVUN010000010.1"/>
</dbReference>
<dbReference type="SUPFAM" id="SSF160379">
    <property type="entry name" value="SP0830-like"/>
    <property type="match status" value="1"/>
</dbReference>
<sequence length="181" mass="19968">MARVVALLRGINVGGRHKVPMADLRAVVESIGLTEIQTYIQSGNVVATDPQECTTDSLRQLLETAIQDEFGFPVPVVMVSAGRFRDILADCPWPAVEDPRCVHAIFYPAAIPTPMLQQALDLVRSDDTDQVSADHDVVWLHTPAGLSTSRMAERLMRLTLPDGRRGTARNLRSLREITARL</sequence>
<dbReference type="InterPro" id="IPR012545">
    <property type="entry name" value="DUF1697"/>
</dbReference>
<reference evidence="1 2" key="1">
    <citation type="submission" date="2020-02" db="EMBL/GenBank/DDBJ databases">
        <authorList>
            <person name="Sun Q."/>
        </authorList>
    </citation>
    <scope>NUCLEOTIDE SEQUENCE [LARGE SCALE GENOMIC DNA]</scope>
    <source>
        <strain evidence="1 2">YIM 13062</strain>
    </source>
</reference>
<gene>
    <name evidence="1" type="ORF">GTW58_06610</name>
</gene>